<evidence type="ECO:0000313" key="6">
    <source>
        <dbReference type="EMBL" id="TWU32512.1"/>
    </source>
</evidence>
<feature type="region of interest" description="Disordered" evidence="3">
    <location>
        <begin position="263"/>
        <end position="287"/>
    </location>
</feature>
<dbReference type="EC" id="3.1.6.1" evidence="6"/>
<dbReference type="SUPFAM" id="SSF53649">
    <property type="entry name" value="Alkaline phosphatase-like"/>
    <property type="match status" value="1"/>
</dbReference>
<sequence length="468" mass="50990" precursor="true">MKSIINTLKPTLLLAALLLTPRTALPAADTPPPATQPNIVFIYADDWGWGDLSCHGSTWVQTPNLDRLASEGIDFQQFNVLNPVCSPSRVAAMTGRYPSRYGVNSVFGARRPGPEQPDWLDPRAPTTPRYLKAAGYRTAHFGKWHMAVDKLPGQPAMADYGIDESAVYHGPGPGIKPHEIADRAAQFIEANKDHPFFVDVWIHESHTAHSPTPEALEKWKHVDEEQKRIYAAVITDGDNHVGKVLAALDRAGVAQNTIVVFSSDNGPERTSTSKGSPGKHGSYYSVGETGGLRGRKRNLFEGGVRTPFIVRWPGHTLAGVKNDTTVLSAVDLLPTFCAAAGVTPPAEAQCDGENLLAAFNGEPVLRTRPIFWQHTGAGGEPDGWPRLAVRDGDWKLVTDNDGVRVELHNMKSDRTEEIAKDQSKAHPEVVSRLTKMVLDWKATLPTKPDPTCLSPDKGAPKRAGRNAE</sequence>
<keyword evidence="7" id="KW-1185">Reference proteome</keyword>
<dbReference type="AlphaFoldDB" id="A0A5C6D6F7"/>
<reference evidence="6 7" key="1">
    <citation type="submission" date="2019-02" db="EMBL/GenBank/DDBJ databases">
        <title>Deep-cultivation of Planctomycetes and their phenomic and genomic characterization uncovers novel biology.</title>
        <authorList>
            <person name="Wiegand S."/>
            <person name="Jogler M."/>
            <person name="Boedeker C."/>
            <person name="Pinto D."/>
            <person name="Vollmers J."/>
            <person name="Rivas-Marin E."/>
            <person name="Kohn T."/>
            <person name="Peeters S.H."/>
            <person name="Heuer A."/>
            <person name="Rast P."/>
            <person name="Oberbeckmann S."/>
            <person name="Bunk B."/>
            <person name="Jeske O."/>
            <person name="Meyerdierks A."/>
            <person name="Storesund J.E."/>
            <person name="Kallscheuer N."/>
            <person name="Luecker S."/>
            <person name="Lage O.M."/>
            <person name="Pohl T."/>
            <person name="Merkel B.J."/>
            <person name="Hornburger P."/>
            <person name="Mueller R.-W."/>
            <person name="Bruemmer F."/>
            <person name="Labrenz M."/>
            <person name="Spormann A.M."/>
            <person name="Op Den Camp H."/>
            <person name="Overmann J."/>
            <person name="Amann R."/>
            <person name="Jetten M.S.M."/>
            <person name="Mascher T."/>
            <person name="Medema M.H."/>
            <person name="Devos D.P."/>
            <person name="Kaster A.-K."/>
            <person name="Ovreas L."/>
            <person name="Rohde M."/>
            <person name="Galperin M.Y."/>
            <person name="Jogler C."/>
        </authorList>
    </citation>
    <scope>NUCLEOTIDE SEQUENCE [LARGE SCALE GENOMIC DNA]</scope>
    <source>
        <strain evidence="6 7">Poly41</strain>
    </source>
</reference>
<comment type="similarity">
    <text evidence="1">Belongs to the sulfatase family.</text>
</comment>
<proteinExistence type="inferred from homology"/>
<gene>
    <name evidence="6" type="primary">atsA_94</name>
    <name evidence="6" type="ORF">Poly41_54900</name>
</gene>
<dbReference type="PANTHER" id="PTHR42693:SF53">
    <property type="entry name" value="ENDO-4-O-SULFATASE"/>
    <property type="match status" value="1"/>
</dbReference>
<feature type="region of interest" description="Disordered" evidence="3">
    <location>
        <begin position="442"/>
        <end position="468"/>
    </location>
</feature>
<dbReference type="InterPro" id="IPR000917">
    <property type="entry name" value="Sulfatase_N"/>
</dbReference>
<dbReference type="EMBL" id="SJPV01000012">
    <property type="protein sequence ID" value="TWU32512.1"/>
    <property type="molecule type" value="Genomic_DNA"/>
</dbReference>
<organism evidence="6 7">
    <name type="scientific">Novipirellula artificiosorum</name>
    <dbReference type="NCBI Taxonomy" id="2528016"/>
    <lineage>
        <taxon>Bacteria</taxon>
        <taxon>Pseudomonadati</taxon>
        <taxon>Planctomycetota</taxon>
        <taxon>Planctomycetia</taxon>
        <taxon>Pirellulales</taxon>
        <taxon>Pirellulaceae</taxon>
        <taxon>Novipirellula</taxon>
    </lineage>
</organism>
<evidence type="ECO:0000256" key="3">
    <source>
        <dbReference type="SAM" id="MobiDB-lite"/>
    </source>
</evidence>
<feature type="signal peptide" evidence="4">
    <location>
        <begin position="1"/>
        <end position="27"/>
    </location>
</feature>
<dbReference type="InterPro" id="IPR017850">
    <property type="entry name" value="Alkaline_phosphatase_core_sf"/>
</dbReference>
<protein>
    <submittedName>
        <fullName evidence="6">Arylsulfatase</fullName>
        <ecNumber evidence="6">3.1.6.1</ecNumber>
    </submittedName>
</protein>
<feature type="domain" description="Sulfatase N-terminal" evidence="5">
    <location>
        <begin position="37"/>
        <end position="342"/>
    </location>
</feature>
<accession>A0A5C6D6F7</accession>
<evidence type="ECO:0000313" key="7">
    <source>
        <dbReference type="Proteomes" id="UP000319143"/>
    </source>
</evidence>
<dbReference type="OrthoDB" id="9783154at2"/>
<dbReference type="InterPro" id="IPR050738">
    <property type="entry name" value="Sulfatase"/>
</dbReference>
<keyword evidence="4" id="KW-0732">Signal</keyword>
<dbReference type="RefSeq" id="WP_146530279.1">
    <property type="nucleotide sequence ID" value="NZ_SJPV01000012.1"/>
</dbReference>
<comment type="caution">
    <text evidence="6">The sequence shown here is derived from an EMBL/GenBank/DDBJ whole genome shotgun (WGS) entry which is preliminary data.</text>
</comment>
<name>A0A5C6D6F7_9BACT</name>
<dbReference type="Proteomes" id="UP000319143">
    <property type="component" value="Unassembled WGS sequence"/>
</dbReference>
<keyword evidence="2 6" id="KW-0378">Hydrolase</keyword>
<evidence type="ECO:0000256" key="4">
    <source>
        <dbReference type="SAM" id="SignalP"/>
    </source>
</evidence>
<dbReference type="PANTHER" id="PTHR42693">
    <property type="entry name" value="ARYLSULFATASE FAMILY MEMBER"/>
    <property type="match status" value="1"/>
</dbReference>
<feature type="compositionally biased region" description="Polar residues" evidence="3">
    <location>
        <begin position="263"/>
        <end position="275"/>
    </location>
</feature>
<dbReference type="Pfam" id="PF00884">
    <property type="entry name" value="Sulfatase"/>
    <property type="match status" value="1"/>
</dbReference>
<feature type="chain" id="PRO_5023041813" evidence="4">
    <location>
        <begin position="28"/>
        <end position="468"/>
    </location>
</feature>
<dbReference type="Gene3D" id="3.40.720.10">
    <property type="entry name" value="Alkaline Phosphatase, subunit A"/>
    <property type="match status" value="1"/>
</dbReference>
<evidence type="ECO:0000256" key="2">
    <source>
        <dbReference type="ARBA" id="ARBA00022801"/>
    </source>
</evidence>
<dbReference type="GO" id="GO:0004065">
    <property type="term" value="F:arylsulfatase activity"/>
    <property type="evidence" value="ECO:0007669"/>
    <property type="project" value="UniProtKB-EC"/>
</dbReference>
<evidence type="ECO:0000259" key="5">
    <source>
        <dbReference type="Pfam" id="PF00884"/>
    </source>
</evidence>
<dbReference type="Gene3D" id="3.30.1120.10">
    <property type="match status" value="1"/>
</dbReference>
<evidence type="ECO:0000256" key="1">
    <source>
        <dbReference type="ARBA" id="ARBA00008779"/>
    </source>
</evidence>